<dbReference type="CDD" id="cd06464">
    <property type="entry name" value="ACD_sHsps-like"/>
    <property type="match status" value="1"/>
</dbReference>
<organism evidence="5 6">
    <name type="scientific">Cannabis sativa</name>
    <name type="common">Hemp</name>
    <name type="synonym">Marijuana</name>
    <dbReference type="NCBI Taxonomy" id="3483"/>
    <lineage>
        <taxon>Eukaryota</taxon>
        <taxon>Viridiplantae</taxon>
        <taxon>Streptophyta</taxon>
        <taxon>Embryophyta</taxon>
        <taxon>Tracheophyta</taxon>
        <taxon>Spermatophyta</taxon>
        <taxon>Magnoliopsida</taxon>
        <taxon>eudicotyledons</taxon>
        <taxon>Gunneridae</taxon>
        <taxon>Pentapetalae</taxon>
        <taxon>rosids</taxon>
        <taxon>fabids</taxon>
        <taxon>Rosales</taxon>
        <taxon>Cannabaceae</taxon>
        <taxon>Cannabis</taxon>
    </lineage>
</organism>
<dbReference type="Pfam" id="PF13456">
    <property type="entry name" value="RVT_3"/>
    <property type="match status" value="1"/>
</dbReference>
<evidence type="ECO:0000259" key="2">
    <source>
        <dbReference type="Pfam" id="PF13456"/>
    </source>
</evidence>
<evidence type="ECO:0000256" key="1">
    <source>
        <dbReference type="SAM" id="MobiDB-lite"/>
    </source>
</evidence>
<dbReference type="Gene3D" id="3.30.420.10">
    <property type="entry name" value="Ribonuclease H-like superfamily/Ribonuclease H"/>
    <property type="match status" value="1"/>
</dbReference>
<dbReference type="SUPFAM" id="SSF53098">
    <property type="entry name" value="Ribonuclease H-like"/>
    <property type="match status" value="1"/>
</dbReference>
<accession>A0A803QHM0</accession>
<dbReference type="SUPFAM" id="SSF49764">
    <property type="entry name" value="HSP20-like chaperones"/>
    <property type="match status" value="1"/>
</dbReference>
<dbReference type="InterPro" id="IPR012337">
    <property type="entry name" value="RNaseH-like_sf"/>
</dbReference>
<dbReference type="Pfam" id="PF26145">
    <property type="entry name" value="DUF8041"/>
    <property type="match status" value="1"/>
</dbReference>
<keyword evidence="6" id="KW-1185">Reference proteome</keyword>
<dbReference type="Pfam" id="PF26144">
    <property type="entry name" value="ACL_Hsps-like"/>
    <property type="match status" value="1"/>
</dbReference>
<reference evidence="5" key="2">
    <citation type="submission" date="2021-03" db="UniProtKB">
        <authorList>
            <consortium name="EnsemblPlants"/>
        </authorList>
    </citation>
    <scope>IDENTIFICATION</scope>
</reference>
<evidence type="ECO:0000259" key="3">
    <source>
        <dbReference type="Pfam" id="PF26144"/>
    </source>
</evidence>
<dbReference type="AlphaFoldDB" id="A0A803QHM0"/>
<dbReference type="InterPro" id="IPR002156">
    <property type="entry name" value="RNaseH_domain"/>
</dbReference>
<feature type="domain" description="RNase H type-1" evidence="2">
    <location>
        <begin position="607"/>
        <end position="728"/>
    </location>
</feature>
<dbReference type="InterPro" id="IPR036397">
    <property type="entry name" value="RNaseH_sf"/>
</dbReference>
<dbReference type="GO" id="GO:0003676">
    <property type="term" value="F:nucleic acid binding"/>
    <property type="evidence" value="ECO:0007669"/>
    <property type="project" value="InterPro"/>
</dbReference>
<sequence length="1237" mass="140272">MEELSHSLNSALNLTDTENKIHSLSELPNEPEEDAGEEPSIFLVVKLLTNHHFTEDDFKKRLHQMWLERYYQFFGIPFLHHSQALARKLGEILGRFIEVDTASLKETWGPYLRVRIEMDATQPLPRGIGFHFTNMAALVWLEFRYENLPDFCHYCGHLSHIVNHWAEFLAKCDSSSVPPSLSYDHTLRAKVCITSNPFYMANTRATLRPHIHHPHLMATHQFMFVPQGQNTPTHAYNAPTLDYGIQHFSQARTVSAGLFVVGSSNTHETLPLHLVSASSTPSTSAPPGRKIKPKRPSGINEAEFRKLLKHNHSQAKSLDESYLDEAEKLKPAPLPPTNDSISTTDGSPKLTLRIALLQGDLGRLLFKEEEYWQQRSRVTSLKLGDKNTPEWFCNPIPWNSPRRPSLPYVFLLCSEGLSSLITQHVHQRIPWKHALGLKIYQNAPIISHLFFADDNILFSAASPITAAQIKDILHTYSLASGQLVNYDKSSLYLSPNTTASVKDQITTLLNVPIRTSIEKYLGLPQSFGRSKNEAFVYLQDCVWSHLNRNQVLHHQPNQDASTLIQWMEDYLYQYHQHNDGTAPLKFQDGSQPPFQWQPSPIGHLELNVDAAQNTHENRMGFGMIVRNHKAEVVAALAIPWKGIHQPFIMEAHALQLALDWCQKNLIGVNYIESDCQTLIHAIHSGCTINIHLQELLDKIISLLSSLPQASIGHIRREANSVAYLLANYRSTTIVVHIREGEKEKYGQAMGWARGWKVSASSSHDELDLEMNRQIMPSHPPDINLPLSVEGSPPQQPWNIDSCDILDVGLSSQVCETETLISISKIGRKCAKRLDSIWGAWFFFTSYFKPALNEKSKAKTIRDHNGISGFDKSDLNHDVFMVQHDMENMYMWVFKERPENALGKMQLRSYMNGHSRQGERPFPFSVDKGFVRSHRMQRKHYRGLSNPQCVHGIEVVPTPNLTGFSEEEQKRWVELTGRDWNFTIPHEASDFSSWRNLPNTDFELERLPSPIKNTSNSHPMKLLNGSGLNLSTHPSNHNSSDVVDLSPVSSKRRKGFFPNGNSDECCLAINPPSNGIPDAEIHPNGPNWLNDFSGVMKDVYGPVTGAKTIYEDDESYLIIISLPCVDLQRVKVSWRNTLTHGIIKVSCASTSRTPYIKRHDRVFRLTDPSSEHCPPGEFVREIPLSTRILEDANIEAYYDGPGSVLEIVVPKLRSEPEEHEIRVCFRPHLGGKNDLMFT</sequence>
<dbReference type="InterPro" id="IPR044730">
    <property type="entry name" value="RNase_H-like_dom_plant"/>
</dbReference>
<dbReference type="InterPro" id="IPR058937">
    <property type="entry name" value="ACL_Hsps-like_put"/>
</dbReference>
<dbReference type="InterPro" id="IPR008978">
    <property type="entry name" value="HSP20-like_chaperone"/>
</dbReference>
<dbReference type="EMBL" id="UZAU01000740">
    <property type="status" value="NOT_ANNOTATED_CDS"/>
    <property type="molecule type" value="Genomic_DNA"/>
</dbReference>
<dbReference type="GO" id="GO:0004523">
    <property type="term" value="F:RNA-DNA hybrid ribonuclease activity"/>
    <property type="evidence" value="ECO:0007669"/>
    <property type="project" value="InterPro"/>
</dbReference>
<name>A0A803QHM0_CANSA</name>
<feature type="compositionally biased region" description="Low complexity" evidence="1">
    <location>
        <begin position="276"/>
        <end position="287"/>
    </location>
</feature>
<evidence type="ECO:0000313" key="5">
    <source>
        <dbReference type="EnsemblPlants" id="cds.evm.model.09.867"/>
    </source>
</evidence>
<dbReference type="CDD" id="cd06222">
    <property type="entry name" value="RNase_H_like"/>
    <property type="match status" value="1"/>
</dbReference>
<feature type="domain" description="DUF8041" evidence="4">
    <location>
        <begin position="828"/>
        <end position="994"/>
    </location>
</feature>
<dbReference type="Proteomes" id="UP000596661">
    <property type="component" value="Chromosome 9"/>
</dbReference>
<dbReference type="PANTHER" id="PTHR33981">
    <property type="entry name" value="EXPRESSED PROTEIN"/>
    <property type="match status" value="1"/>
</dbReference>
<reference evidence="5" key="1">
    <citation type="submission" date="2018-11" db="EMBL/GenBank/DDBJ databases">
        <authorList>
            <person name="Grassa J C."/>
        </authorList>
    </citation>
    <scope>NUCLEOTIDE SEQUENCE [LARGE SCALE GENOMIC DNA]</scope>
</reference>
<dbReference type="Gene3D" id="2.60.40.790">
    <property type="match status" value="1"/>
</dbReference>
<dbReference type="InterPro" id="IPR058354">
    <property type="entry name" value="DUF8041"/>
</dbReference>
<dbReference type="EnsemblPlants" id="evm.model.09.867">
    <property type="protein sequence ID" value="cds.evm.model.09.867"/>
    <property type="gene ID" value="evm.TU.09.867"/>
</dbReference>
<evidence type="ECO:0008006" key="7">
    <source>
        <dbReference type="Google" id="ProtNLM"/>
    </source>
</evidence>
<dbReference type="Gramene" id="evm.model.09.867">
    <property type="protein sequence ID" value="cds.evm.model.09.867"/>
    <property type="gene ID" value="evm.TU.09.867"/>
</dbReference>
<proteinExistence type="predicted"/>
<evidence type="ECO:0000259" key="4">
    <source>
        <dbReference type="Pfam" id="PF26145"/>
    </source>
</evidence>
<feature type="region of interest" description="Disordered" evidence="1">
    <location>
        <begin position="276"/>
        <end position="297"/>
    </location>
</feature>
<evidence type="ECO:0000313" key="6">
    <source>
        <dbReference type="Proteomes" id="UP000596661"/>
    </source>
</evidence>
<feature type="domain" description="Hsps-like putative alpha-crystallin-like" evidence="3">
    <location>
        <begin position="1102"/>
        <end position="1210"/>
    </location>
</feature>
<protein>
    <recommendedName>
        <fullName evidence="7">RNase H type-1 domain-containing protein</fullName>
    </recommendedName>
</protein>
<dbReference type="PANTHER" id="PTHR33981:SF3">
    <property type="entry name" value="EXPRESSED PROTEIN"/>
    <property type="match status" value="1"/>
</dbReference>